<dbReference type="InterPro" id="IPR011010">
    <property type="entry name" value="DNA_brk_join_enz"/>
</dbReference>
<dbReference type="InterPro" id="IPR050808">
    <property type="entry name" value="Phage_Integrase"/>
</dbReference>
<keyword evidence="2" id="KW-0229">DNA integration</keyword>
<evidence type="ECO:0000259" key="7">
    <source>
        <dbReference type="PROSITE" id="PS51900"/>
    </source>
</evidence>
<organism evidence="8 9">
    <name type="scientific">Piscinibacter koreensis</name>
    <dbReference type="NCBI Taxonomy" id="2742824"/>
    <lineage>
        <taxon>Bacteria</taxon>
        <taxon>Pseudomonadati</taxon>
        <taxon>Pseudomonadota</taxon>
        <taxon>Betaproteobacteria</taxon>
        <taxon>Burkholderiales</taxon>
        <taxon>Sphaerotilaceae</taxon>
        <taxon>Piscinibacter</taxon>
    </lineage>
</organism>
<dbReference type="InterPro" id="IPR053876">
    <property type="entry name" value="Phage_int_M"/>
</dbReference>
<dbReference type="Proteomes" id="UP000529637">
    <property type="component" value="Unassembled WGS sequence"/>
</dbReference>
<dbReference type="PROSITE" id="PS51900">
    <property type="entry name" value="CB"/>
    <property type="match status" value="1"/>
</dbReference>
<reference evidence="8 9" key="1">
    <citation type="submission" date="2020-06" db="EMBL/GenBank/DDBJ databases">
        <title>Schlegella sp. ID0723 isolated from air conditioner.</title>
        <authorList>
            <person name="Kim D.Y."/>
            <person name="Kim D.-U."/>
        </authorList>
    </citation>
    <scope>NUCLEOTIDE SEQUENCE [LARGE SCALE GENOMIC DNA]</scope>
    <source>
        <strain evidence="8 9">ID0723</strain>
    </source>
</reference>
<keyword evidence="9" id="KW-1185">Reference proteome</keyword>
<dbReference type="EMBL" id="JABWMJ010000008">
    <property type="protein sequence ID" value="NUZ07595.1"/>
    <property type="molecule type" value="Genomic_DNA"/>
</dbReference>
<dbReference type="InterPro" id="IPR044068">
    <property type="entry name" value="CB"/>
</dbReference>
<evidence type="ECO:0000313" key="9">
    <source>
        <dbReference type="Proteomes" id="UP000529637"/>
    </source>
</evidence>
<dbReference type="SUPFAM" id="SSF56349">
    <property type="entry name" value="DNA breaking-rejoining enzymes"/>
    <property type="match status" value="1"/>
</dbReference>
<dbReference type="InterPro" id="IPR002104">
    <property type="entry name" value="Integrase_catalytic"/>
</dbReference>
<evidence type="ECO:0000313" key="8">
    <source>
        <dbReference type="EMBL" id="NUZ07595.1"/>
    </source>
</evidence>
<feature type="domain" description="Tyr recombinase" evidence="6">
    <location>
        <begin position="207"/>
        <end position="386"/>
    </location>
</feature>
<evidence type="ECO:0000256" key="2">
    <source>
        <dbReference type="ARBA" id="ARBA00022908"/>
    </source>
</evidence>
<feature type="domain" description="Core-binding (CB)" evidence="7">
    <location>
        <begin position="105"/>
        <end position="184"/>
    </location>
</feature>
<dbReference type="GO" id="GO:0003677">
    <property type="term" value="F:DNA binding"/>
    <property type="evidence" value="ECO:0007669"/>
    <property type="project" value="UniProtKB-UniRule"/>
</dbReference>
<evidence type="ECO:0000256" key="1">
    <source>
        <dbReference type="ARBA" id="ARBA00008857"/>
    </source>
</evidence>
<evidence type="ECO:0000256" key="5">
    <source>
        <dbReference type="PROSITE-ProRule" id="PRU01248"/>
    </source>
</evidence>
<evidence type="ECO:0000256" key="4">
    <source>
        <dbReference type="ARBA" id="ARBA00023172"/>
    </source>
</evidence>
<dbReference type="Pfam" id="PF22022">
    <property type="entry name" value="Phage_int_M"/>
    <property type="match status" value="1"/>
</dbReference>
<dbReference type="AlphaFoldDB" id="A0A7Y6TXZ6"/>
<dbReference type="Pfam" id="PF13356">
    <property type="entry name" value="Arm-DNA-bind_3"/>
    <property type="match status" value="1"/>
</dbReference>
<keyword evidence="3 5" id="KW-0238">DNA-binding</keyword>
<dbReference type="RefSeq" id="WP_176070425.1">
    <property type="nucleotide sequence ID" value="NZ_JABWMJ010000008.1"/>
</dbReference>
<dbReference type="InterPro" id="IPR038488">
    <property type="entry name" value="Integrase_DNA-bd_sf"/>
</dbReference>
<dbReference type="CDD" id="cd00801">
    <property type="entry name" value="INT_P4_C"/>
    <property type="match status" value="1"/>
</dbReference>
<dbReference type="Gene3D" id="1.10.443.10">
    <property type="entry name" value="Intergrase catalytic core"/>
    <property type="match status" value="1"/>
</dbReference>
<accession>A0A7Y6TXZ6</accession>
<gene>
    <name evidence="8" type="ORF">HQN59_17655</name>
</gene>
<dbReference type="PANTHER" id="PTHR30629">
    <property type="entry name" value="PROPHAGE INTEGRASE"/>
    <property type="match status" value="1"/>
</dbReference>
<dbReference type="GO" id="GO:0006310">
    <property type="term" value="P:DNA recombination"/>
    <property type="evidence" value="ECO:0007669"/>
    <property type="project" value="UniProtKB-KW"/>
</dbReference>
<name>A0A7Y6TXZ6_9BURK</name>
<protein>
    <submittedName>
        <fullName evidence="8">Tyrosine-type recombinase/integrase</fullName>
    </submittedName>
</protein>
<dbReference type="InterPro" id="IPR025166">
    <property type="entry name" value="Integrase_DNA_bind_dom"/>
</dbReference>
<keyword evidence="4" id="KW-0233">DNA recombination</keyword>
<dbReference type="GO" id="GO:0015074">
    <property type="term" value="P:DNA integration"/>
    <property type="evidence" value="ECO:0007669"/>
    <property type="project" value="UniProtKB-KW"/>
</dbReference>
<sequence>MRSVNYSLKPATIDNAKPRDKAYPLTDGGGLYVDVLPTGSKVWRFKYHHDGKREKVTIGPYPQIGIKAARDRHEELRTGLAEGKSPAKAKRAEKVEKKVAAARAVTFREFSNRWVEETLFYRSAGYRAQTVRWLDQYVNPAIGDRALSSIEPADVLPIIESLRATAVTAERVRTIIQQVFNHAIKALIVGTNPATPLRGLIKRPPVQNHRYLTERELASFWRLLGKQGAHATTIAATRLLVLTMVRKNELLRAQWPEFDLEAAVWNIPAARMKNRKPHRVFLSRQAVEILRELQPLTGHAVYVFPSIYRDTVPMGDVTLNHFFKRMDIGVPDFSPHGTRGTAATLLREHGFGRDVVELLLAHAEADATVAAYSHHEHAAERRRALQFLADRVDKLAAGADVVPLKAA</sequence>
<dbReference type="InterPro" id="IPR013762">
    <property type="entry name" value="Integrase-like_cat_sf"/>
</dbReference>
<dbReference type="PANTHER" id="PTHR30629:SF2">
    <property type="entry name" value="PROPHAGE INTEGRASE INTS-RELATED"/>
    <property type="match status" value="1"/>
</dbReference>
<dbReference type="InterPro" id="IPR010998">
    <property type="entry name" value="Integrase_recombinase_N"/>
</dbReference>
<dbReference type="Gene3D" id="1.10.150.130">
    <property type="match status" value="1"/>
</dbReference>
<comment type="caution">
    <text evidence="8">The sequence shown here is derived from an EMBL/GenBank/DDBJ whole genome shotgun (WGS) entry which is preliminary data.</text>
</comment>
<comment type="similarity">
    <text evidence="1">Belongs to the 'phage' integrase family.</text>
</comment>
<proteinExistence type="inferred from homology"/>
<dbReference type="Pfam" id="PF00589">
    <property type="entry name" value="Phage_integrase"/>
    <property type="match status" value="1"/>
</dbReference>
<evidence type="ECO:0000256" key="3">
    <source>
        <dbReference type="ARBA" id="ARBA00023125"/>
    </source>
</evidence>
<dbReference type="Gene3D" id="3.30.160.390">
    <property type="entry name" value="Integrase, DNA-binding domain"/>
    <property type="match status" value="1"/>
</dbReference>
<evidence type="ECO:0000259" key="6">
    <source>
        <dbReference type="PROSITE" id="PS51898"/>
    </source>
</evidence>
<dbReference type="PROSITE" id="PS51898">
    <property type="entry name" value="TYR_RECOMBINASE"/>
    <property type="match status" value="1"/>
</dbReference>